<feature type="domain" description="Quinate/shikimate 5-dehydrogenase/glutamyl-tRNA reductase" evidence="1">
    <location>
        <begin position="142"/>
        <end position="254"/>
    </location>
</feature>
<dbReference type="InterPro" id="IPR006151">
    <property type="entry name" value="Shikm_DH/Glu-tRNA_Rdtase"/>
</dbReference>
<dbReference type="Proteomes" id="UP001524944">
    <property type="component" value="Unassembled WGS sequence"/>
</dbReference>
<dbReference type="SUPFAM" id="SSF51735">
    <property type="entry name" value="NAD(P)-binding Rossmann-fold domains"/>
    <property type="match status" value="1"/>
</dbReference>
<proteinExistence type="predicted"/>
<sequence>MHDFAFMIHPLDVNDIYRKFPKARIMPDKLIEKAMSLCPPFFVSDITGIKSQYNETGGMFVACPLTARQMVEMPEQTVLNKIIQTGKYAEKMGAKVLGLGAMTSVVGDAGITVAKNLNIPVTTGNSYTVYTALEGMKRAAELVGIKWQQAEIVVIGATGSIGSVCTRILSKECKYLTLVARDEAKLEKLAGKIYYEDGLAVRTSTQIDQVLSQADLVLAVSSAVTEIIDPQKLKTGAVVCDVARPRSISKTVAREREDVLVIEGGLIELPGDVDFHFNFGYPPKLALACMAETILLAMENLFESYTLGRELTIGQVNRIGELAQKHGFKLAGLRSFERPVEEGKIARVRACRMNDLNARAI</sequence>
<gene>
    <name evidence="2" type="ORF">NVS47_07110</name>
</gene>
<protein>
    <submittedName>
        <fullName evidence="2">Polysaccharide biosynthesis protein</fullName>
    </submittedName>
</protein>
<dbReference type="Gene3D" id="3.40.50.720">
    <property type="entry name" value="NAD(P)-binding Rossmann-like Domain"/>
    <property type="match status" value="1"/>
</dbReference>
<dbReference type="RefSeq" id="WP_089609432.1">
    <property type="nucleotide sequence ID" value="NZ_CP022121.1"/>
</dbReference>
<dbReference type="Pfam" id="PF01488">
    <property type="entry name" value="Shikimate_DH"/>
    <property type="match status" value="1"/>
</dbReference>
<comment type="caution">
    <text evidence="2">The sequence shown here is derived from an EMBL/GenBank/DDBJ whole genome shotgun (WGS) entry which is preliminary data.</text>
</comment>
<name>A0ABT1Y333_9FIRM</name>
<dbReference type="InterPro" id="IPR036291">
    <property type="entry name" value="NAD(P)-bd_dom_sf"/>
</dbReference>
<evidence type="ECO:0000259" key="1">
    <source>
        <dbReference type="Pfam" id="PF01488"/>
    </source>
</evidence>
<keyword evidence="3" id="KW-1185">Reference proteome</keyword>
<reference evidence="2 3" key="1">
    <citation type="submission" date="2022-08" db="EMBL/GenBank/DDBJ databases">
        <title>Proteogenomics of the novel Dehalobacterium formicoaceticum strain EZ94 highlights a key role of methyltransferases during anaerobic dichloromethane degradation.</title>
        <authorList>
            <person name="Wasmund K."/>
        </authorList>
    </citation>
    <scope>NUCLEOTIDE SEQUENCE [LARGE SCALE GENOMIC DNA]</scope>
    <source>
        <strain evidence="2 3">EZ94</strain>
    </source>
</reference>
<organism evidence="2 3">
    <name type="scientific">Dehalobacterium formicoaceticum</name>
    <dbReference type="NCBI Taxonomy" id="51515"/>
    <lineage>
        <taxon>Bacteria</taxon>
        <taxon>Bacillati</taxon>
        <taxon>Bacillota</taxon>
        <taxon>Clostridia</taxon>
        <taxon>Eubacteriales</taxon>
        <taxon>Peptococcaceae</taxon>
        <taxon>Dehalobacterium</taxon>
    </lineage>
</organism>
<evidence type="ECO:0000313" key="2">
    <source>
        <dbReference type="EMBL" id="MCR6545285.1"/>
    </source>
</evidence>
<dbReference type="EMBL" id="JANPWE010000003">
    <property type="protein sequence ID" value="MCR6545285.1"/>
    <property type="molecule type" value="Genomic_DNA"/>
</dbReference>
<evidence type="ECO:0000313" key="3">
    <source>
        <dbReference type="Proteomes" id="UP001524944"/>
    </source>
</evidence>
<accession>A0ABT1Y333</accession>